<dbReference type="CDD" id="cd16692">
    <property type="entry name" value="mRING-H2-C3H3C2_WDR59"/>
    <property type="match status" value="1"/>
</dbReference>
<proteinExistence type="inferred from homology"/>
<accession>A0ABD2XHT0</accession>
<dbReference type="EMBL" id="JBJJXI010000022">
    <property type="protein sequence ID" value="KAL3404963.1"/>
    <property type="molecule type" value="Genomic_DNA"/>
</dbReference>
<dbReference type="SMART" id="SM00591">
    <property type="entry name" value="RWD"/>
    <property type="match status" value="1"/>
</dbReference>
<dbReference type="PROSITE" id="PS00678">
    <property type="entry name" value="WD_REPEATS_1"/>
    <property type="match status" value="1"/>
</dbReference>
<dbReference type="InterPro" id="IPR001680">
    <property type="entry name" value="WD40_rpt"/>
</dbReference>
<evidence type="ECO:0000313" key="6">
    <source>
        <dbReference type="EMBL" id="KAL3404963.1"/>
    </source>
</evidence>
<dbReference type="Pfam" id="PF17120">
    <property type="entry name" value="zf-RING_16"/>
    <property type="match status" value="1"/>
</dbReference>
<dbReference type="PANTHER" id="PTHR46170">
    <property type="entry name" value="GATOR COMPLEX PROTEIN WDR59"/>
    <property type="match status" value="1"/>
</dbReference>
<comment type="similarity">
    <text evidence="3">Belongs to the WD repeat WDR59 family.</text>
</comment>
<evidence type="ECO:0000256" key="2">
    <source>
        <dbReference type="ARBA" id="ARBA00022737"/>
    </source>
</evidence>
<dbReference type="PROSITE" id="PS50908">
    <property type="entry name" value="RWD"/>
    <property type="match status" value="1"/>
</dbReference>
<comment type="caution">
    <text evidence="6">The sequence shown here is derived from an EMBL/GenBank/DDBJ whole genome shotgun (WGS) entry which is preliminary data.</text>
</comment>
<dbReference type="InterPro" id="IPR019775">
    <property type="entry name" value="WD40_repeat_CS"/>
</dbReference>
<dbReference type="SMART" id="SM00320">
    <property type="entry name" value="WD40"/>
    <property type="match status" value="4"/>
</dbReference>
<dbReference type="Proteomes" id="UP001627154">
    <property type="component" value="Unassembled WGS sequence"/>
</dbReference>
<dbReference type="Pfam" id="PF00400">
    <property type="entry name" value="WD40"/>
    <property type="match status" value="2"/>
</dbReference>
<organism evidence="6 7">
    <name type="scientific">Trichogramma kaykai</name>
    <dbReference type="NCBI Taxonomy" id="54128"/>
    <lineage>
        <taxon>Eukaryota</taxon>
        <taxon>Metazoa</taxon>
        <taxon>Ecdysozoa</taxon>
        <taxon>Arthropoda</taxon>
        <taxon>Hexapoda</taxon>
        <taxon>Insecta</taxon>
        <taxon>Pterygota</taxon>
        <taxon>Neoptera</taxon>
        <taxon>Endopterygota</taxon>
        <taxon>Hymenoptera</taxon>
        <taxon>Apocrita</taxon>
        <taxon>Proctotrupomorpha</taxon>
        <taxon>Chalcidoidea</taxon>
        <taxon>Trichogrammatidae</taxon>
        <taxon>Trichogramma</taxon>
    </lineage>
</organism>
<feature type="repeat" description="WD" evidence="4">
    <location>
        <begin position="190"/>
        <end position="232"/>
    </location>
</feature>
<evidence type="ECO:0000256" key="4">
    <source>
        <dbReference type="PROSITE-ProRule" id="PRU00221"/>
    </source>
</evidence>
<dbReference type="PROSITE" id="PS50294">
    <property type="entry name" value="WD_REPEATS_REGION"/>
    <property type="match status" value="1"/>
</dbReference>
<gene>
    <name evidence="6" type="ORF">TKK_002606</name>
</gene>
<dbReference type="AlphaFoldDB" id="A0ABD2XHT0"/>
<dbReference type="InterPro" id="IPR049567">
    <property type="entry name" value="WDR59-like"/>
</dbReference>
<reference evidence="6 7" key="1">
    <citation type="journal article" date="2024" name="bioRxiv">
        <title>A reference genome for Trichogramma kaykai: A tiny desert-dwelling parasitoid wasp with competing sex-ratio distorters.</title>
        <authorList>
            <person name="Culotta J."/>
            <person name="Lindsey A.R."/>
        </authorList>
    </citation>
    <scope>NUCLEOTIDE SEQUENCE [LARGE SCALE GENOMIC DNA]</scope>
    <source>
        <strain evidence="6 7">KSX58</strain>
    </source>
</reference>
<dbReference type="InterPro" id="IPR006575">
    <property type="entry name" value="RWD_dom"/>
</dbReference>
<evidence type="ECO:0000256" key="1">
    <source>
        <dbReference type="ARBA" id="ARBA00022574"/>
    </source>
</evidence>
<name>A0ABD2XHT0_9HYME</name>
<dbReference type="PANTHER" id="PTHR46170:SF1">
    <property type="entry name" value="GATOR COMPLEX PROTEIN WDR59"/>
    <property type="match status" value="1"/>
</dbReference>
<evidence type="ECO:0000313" key="7">
    <source>
        <dbReference type="Proteomes" id="UP001627154"/>
    </source>
</evidence>
<dbReference type="InterPro" id="IPR039456">
    <property type="entry name" value="WDR59_mRING-H2-C3H3C2"/>
</dbReference>
<dbReference type="InterPro" id="IPR015943">
    <property type="entry name" value="WD40/YVTN_repeat-like_dom_sf"/>
</dbReference>
<dbReference type="InterPro" id="IPR036322">
    <property type="entry name" value="WD40_repeat_dom_sf"/>
</dbReference>
<feature type="domain" description="RWD" evidence="5">
    <location>
        <begin position="402"/>
        <end position="504"/>
    </location>
</feature>
<dbReference type="GO" id="GO:0035859">
    <property type="term" value="C:Seh1-associated complex"/>
    <property type="evidence" value="ECO:0007669"/>
    <property type="project" value="UniProtKB-ARBA"/>
</dbReference>
<dbReference type="InterPro" id="IPR049566">
    <property type="entry name" value="WDR59_RTC1-like_RING_Znf"/>
</dbReference>
<keyword evidence="1 4" id="KW-0853">WD repeat</keyword>
<keyword evidence="7" id="KW-1185">Reference proteome</keyword>
<sequence length="983" mass="110917">MSKRWGTNYAITEHRDVQANTMALDVTGTHVLLAGRRYLAVKRLDQESDSLKKFQRQSKYEVGSAEWNPTMANSHLCAISSNNRVEILSFMGNSGNDLQPTHNLKAHTRVVSDLNWHPKDPDILATCSIDTYIHIWDIRDQRKPSLSLSAVAGASQVRWNALAPNMIATAHDGDVKIWDQRKGNSPVQYIAAHLTKIYGLDWCPFQQSQLATSSQDSTVKFFDTSNPRRAESILTTNSPVWKARYTPFGEGLVTIVVPQLRRGENSLLLWNTSNLSTPIYTFVGHTDVVLEFQWRHPKSQNKDYELITWCKDQCLRIFKIPPLIMKLCGHGDINDAEYSQLTGDNDLRNYQSAQELELLDSTNEREINYAVKKPDHLTLNNDHETPVDPDVQSPTQPKTLQQEFSLINMNIPNIEVNAMDAADRSCTVTASNKNYNVVLKVNFPGNYPYSAQPTFQFRPGTTVDNAITTKLHKVLKQTAQHRVKKNRSCLEPCLRQLITTLDQMCVKNETETDHLGYHMQQNENFLNSNKMMFSACQDQDSCIPFPRTSGARFCGDGSLVCFGRSFSARRVSLKPEGTTTPRALSALGSSLKNRGPYISMYSNAYPQSNENISISSFYFQDRVPKRGTHGQNKLHGKSCYKNHRSLVTIYDMSSLSLVNRELAEKYIINTNDIPAMCQHNANVAASQERPDLVQAWCLASLVVSQTQKSQITNSQQSLDDNIPWLLHPFGKNLIHSLIQHYAYQYDIQMAAMLCCTLTTKNESNNQLSNGHVSRSVNVTKHIAGRWWTKPGGSPYHTVHPADMKDFNYATLKQNRSNSMSDLSNGLQVPDTCSQASDAHSEHSRIVKKMDEKNTPLYNAYKKAYAGILWRWRLLDSRAQVLKQLSRIPYDVERERTVGFLSGCMNCQKASNGPQCLSCKRFILKCSICHISVRGSSNVCSQCGHGGHTDHVAAWFSKETVCPVGCGCFCVQNNMMYNPEDFED</sequence>
<keyword evidence="2" id="KW-0677">Repeat</keyword>
<dbReference type="Pfam" id="PF05773">
    <property type="entry name" value="RWD"/>
    <property type="match status" value="1"/>
</dbReference>
<evidence type="ECO:0000256" key="3">
    <source>
        <dbReference type="ARBA" id="ARBA00038452"/>
    </source>
</evidence>
<dbReference type="PROSITE" id="PS50082">
    <property type="entry name" value="WD_REPEATS_2"/>
    <property type="match status" value="2"/>
</dbReference>
<feature type="repeat" description="WD" evidence="4">
    <location>
        <begin position="104"/>
        <end position="146"/>
    </location>
</feature>
<dbReference type="Gene3D" id="2.130.10.10">
    <property type="entry name" value="YVTN repeat-like/Quinoprotein amine dehydrogenase"/>
    <property type="match status" value="2"/>
</dbReference>
<evidence type="ECO:0000259" key="5">
    <source>
        <dbReference type="PROSITE" id="PS50908"/>
    </source>
</evidence>
<protein>
    <recommendedName>
        <fullName evidence="5">RWD domain-containing protein</fullName>
    </recommendedName>
</protein>
<dbReference type="SUPFAM" id="SSF50978">
    <property type="entry name" value="WD40 repeat-like"/>
    <property type="match status" value="1"/>
</dbReference>